<accession>A0A1I8G3E6</accession>
<reference evidence="2" key="1">
    <citation type="submission" date="2016-11" db="UniProtKB">
        <authorList>
            <consortium name="WormBaseParasite"/>
        </authorList>
    </citation>
    <scope>IDENTIFICATION</scope>
</reference>
<name>A0A1I8G3E6_9PLAT</name>
<organism evidence="1 2">
    <name type="scientific">Macrostomum lignano</name>
    <dbReference type="NCBI Taxonomy" id="282301"/>
    <lineage>
        <taxon>Eukaryota</taxon>
        <taxon>Metazoa</taxon>
        <taxon>Spiralia</taxon>
        <taxon>Lophotrochozoa</taxon>
        <taxon>Platyhelminthes</taxon>
        <taxon>Rhabditophora</taxon>
        <taxon>Macrostomorpha</taxon>
        <taxon>Macrostomida</taxon>
        <taxon>Macrostomidae</taxon>
        <taxon>Macrostomum</taxon>
    </lineage>
</organism>
<keyword evidence="1" id="KW-1185">Reference proteome</keyword>
<protein>
    <submittedName>
        <fullName evidence="2">PGA_cap domain-containing protein</fullName>
    </submittedName>
</protein>
<dbReference type="AlphaFoldDB" id="A0A1I8G3E6"/>
<evidence type="ECO:0000313" key="1">
    <source>
        <dbReference type="Proteomes" id="UP000095280"/>
    </source>
</evidence>
<proteinExistence type="predicted"/>
<dbReference type="WBParaSite" id="maker-uti_cns_0000662-snap-gene-1.43-mRNA-1">
    <property type="protein sequence ID" value="maker-uti_cns_0000662-snap-gene-1.43-mRNA-1"/>
    <property type="gene ID" value="maker-uti_cns_0000662-snap-gene-1.43"/>
</dbReference>
<sequence length="435" mass="49390">MSASSTAARCSFGVYHLPRGVPPADYDLGGGASIKVIDGKRLYVKGDCEFHLSDKILCAVEKNRVDNFFHYFFLDESDDNSSSNMDTVQDYNSVRIDLFSLKSRGPSYNGTETYDIEYDEQGPLYLANATPVLIVKGVRTDNEGREFIILSQKHLESCIPEAFNSVCHQLSIQGMALLGYNPTFGCDSAAFGLAHDFKMYDKSGKLCTDYKNKTGYYRVLALLGYSAAFGLAHDFKMYDKNGKLCTDYKNKTGYYRVLFALDTAVIHDSVLTAVLKIQQLQFIEAPKQAFDRCYWILHRRKRGAGGAERKQKQPKKPLAERRTLGLLDRLGSGAGDPIQWLRPNLGMRVWLANLQAVVLLNPIEIKLFKLRKQQGMRNKVPFAQLEVYRSRKWIRHGFNTLKIPMIYRDLEYSAESVNSMPMHFPQQQMKQVNVA</sequence>
<dbReference type="Proteomes" id="UP000095280">
    <property type="component" value="Unplaced"/>
</dbReference>
<evidence type="ECO:0000313" key="2">
    <source>
        <dbReference type="WBParaSite" id="maker-uti_cns_0000662-snap-gene-1.43-mRNA-1"/>
    </source>
</evidence>